<gene>
    <name evidence="2" type="ORF">GFD22_02465</name>
</gene>
<sequence length="261" mass="29968">MVQWNSEQYLRFKDERTQPSRDLAAQLPPDDGSVLRVLDIGCGPGNSTAVLRERYPHAQIIGVDNSRDMIAAARKAHPDIEFILCDVSDAHQLAKLPKDFDVVFSNACIQWVPDHPKLIPALLARLKKGGTLAVQTPMNYDEPIHRIIASVVHGPRFGAILPQQREFYNMEPDEYWELLHKRTSGFRMWMTTYLHTLPSHEAIMEWYRGTGLRPYLQALDDRDARSEFEAEIFARVRVAYPMQSDGSVIFPFPRFFFIAVK</sequence>
<organism evidence="2 3">
    <name type="scientific">Bifidobacterium avesanii</name>
    <dbReference type="NCBI Taxonomy" id="1798157"/>
    <lineage>
        <taxon>Bacteria</taxon>
        <taxon>Bacillati</taxon>
        <taxon>Actinomycetota</taxon>
        <taxon>Actinomycetes</taxon>
        <taxon>Bifidobacteriales</taxon>
        <taxon>Bifidobacteriaceae</taxon>
        <taxon>Bifidobacterium</taxon>
    </lineage>
</organism>
<name>A0A7K3TGN7_9BIFI</name>
<protein>
    <submittedName>
        <fullName evidence="2">Methyltransferase domain-containing protein</fullName>
    </submittedName>
</protein>
<evidence type="ECO:0000313" key="3">
    <source>
        <dbReference type="Proteomes" id="UP000469763"/>
    </source>
</evidence>
<dbReference type="Proteomes" id="UP000469763">
    <property type="component" value="Unassembled WGS sequence"/>
</dbReference>
<dbReference type="InterPro" id="IPR025714">
    <property type="entry name" value="Methyltranfer_dom"/>
</dbReference>
<evidence type="ECO:0000259" key="1">
    <source>
        <dbReference type="Pfam" id="PF13847"/>
    </source>
</evidence>
<dbReference type="AlphaFoldDB" id="A0A7K3TGN7"/>
<proteinExistence type="predicted"/>
<dbReference type="Pfam" id="PF13847">
    <property type="entry name" value="Methyltransf_31"/>
    <property type="match status" value="1"/>
</dbReference>
<dbReference type="GO" id="GO:0030798">
    <property type="term" value="F:trans-aconitate 2-methyltransferase activity"/>
    <property type="evidence" value="ECO:0007669"/>
    <property type="project" value="InterPro"/>
</dbReference>
<dbReference type="Gene3D" id="3.40.50.150">
    <property type="entry name" value="Vaccinia Virus protein VP39"/>
    <property type="match status" value="1"/>
</dbReference>
<dbReference type="EMBL" id="WHZY01000003">
    <property type="protein sequence ID" value="NEG77859.1"/>
    <property type="molecule type" value="Genomic_DNA"/>
</dbReference>
<dbReference type="OrthoDB" id="9795085at2"/>
<dbReference type="GO" id="GO:0032259">
    <property type="term" value="P:methylation"/>
    <property type="evidence" value="ECO:0007669"/>
    <property type="project" value="UniProtKB-KW"/>
</dbReference>
<keyword evidence="3" id="KW-1185">Reference proteome</keyword>
<feature type="domain" description="Methyltransferase" evidence="1">
    <location>
        <begin position="35"/>
        <end position="144"/>
    </location>
</feature>
<dbReference type="SUPFAM" id="SSF53335">
    <property type="entry name" value="S-adenosyl-L-methionine-dependent methyltransferases"/>
    <property type="match status" value="1"/>
</dbReference>
<dbReference type="PANTHER" id="PTHR43861">
    <property type="entry name" value="TRANS-ACONITATE 2-METHYLTRANSFERASE-RELATED"/>
    <property type="match status" value="1"/>
</dbReference>
<dbReference type="InterPro" id="IPR023149">
    <property type="entry name" value="Trans_acon_MeTrfase_C"/>
</dbReference>
<dbReference type="CDD" id="cd02440">
    <property type="entry name" value="AdoMet_MTases"/>
    <property type="match status" value="1"/>
</dbReference>
<evidence type="ECO:0000313" key="2">
    <source>
        <dbReference type="EMBL" id="NEG77859.1"/>
    </source>
</evidence>
<keyword evidence="2" id="KW-0808">Transferase</keyword>
<reference evidence="2 3" key="1">
    <citation type="submission" date="2019-10" db="EMBL/GenBank/DDBJ databases">
        <title>Bifidobacterium from non-human primates.</title>
        <authorList>
            <person name="Modesto M."/>
        </authorList>
    </citation>
    <scope>NUCLEOTIDE SEQUENCE [LARGE SCALE GENOMIC DNA]</scope>
    <source>
        <strain evidence="2 3">TREC</strain>
    </source>
</reference>
<accession>A0A7K3TGN7</accession>
<dbReference type="InterPro" id="IPR029063">
    <property type="entry name" value="SAM-dependent_MTases_sf"/>
</dbReference>
<keyword evidence="2" id="KW-0489">Methyltransferase</keyword>
<dbReference type="Gene3D" id="1.10.150.290">
    <property type="entry name" value="S-adenosyl-L-methionine-dependent methyltransferases"/>
    <property type="match status" value="1"/>
</dbReference>
<dbReference type="RefSeq" id="WP_152350509.1">
    <property type="nucleotide sequence ID" value="NZ_WBSN01000009.1"/>
</dbReference>
<dbReference type="PANTHER" id="PTHR43861:SF1">
    <property type="entry name" value="TRANS-ACONITATE 2-METHYLTRANSFERASE"/>
    <property type="match status" value="1"/>
</dbReference>
<comment type="caution">
    <text evidence="2">The sequence shown here is derived from an EMBL/GenBank/DDBJ whole genome shotgun (WGS) entry which is preliminary data.</text>
</comment>